<dbReference type="HAMAP" id="MF_03030">
    <property type="entry name" value="MGME1"/>
    <property type="match status" value="1"/>
</dbReference>
<dbReference type="InterPro" id="IPR038726">
    <property type="entry name" value="PDDEXK_AddAB-type"/>
</dbReference>
<comment type="subcellular location">
    <subcellularLocation>
        <location evidence="1">Mitochondrion</location>
    </subcellularLocation>
</comment>
<dbReference type="AlphaFoldDB" id="A0A6P4Z8Q0"/>
<comment type="function">
    <text evidence="1">Metal-dependent single-stranded DNA (ssDNA) exonuclease involved in mitochondrial genome maintenance.</text>
</comment>
<gene>
    <name evidence="5" type="primary">LOC109472256</name>
</gene>
<evidence type="ECO:0000256" key="1">
    <source>
        <dbReference type="HAMAP-Rule" id="MF_03030"/>
    </source>
</evidence>
<dbReference type="RefSeq" id="XP_019627467.1">
    <property type="nucleotide sequence ID" value="XM_019771908.1"/>
</dbReference>
<dbReference type="GO" id="GO:0006264">
    <property type="term" value="P:mitochondrial DNA replication"/>
    <property type="evidence" value="ECO:0007669"/>
    <property type="project" value="TreeGrafter"/>
</dbReference>
<organism evidence="4 5">
    <name type="scientific">Branchiostoma belcheri</name>
    <name type="common">Amphioxus</name>
    <dbReference type="NCBI Taxonomy" id="7741"/>
    <lineage>
        <taxon>Eukaryota</taxon>
        <taxon>Metazoa</taxon>
        <taxon>Chordata</taxon>
        <taxon>Cephalochordata</taxon>
        <taxon>Leptocardii</taxon>
        <taxon>Amphioxiformes</taxon>
        <taxon>Branchiostomatidae</taxon>
        <taxon>Branchiostoma</taxon>
    </lineage>
</organism>
<feature type="compositionally biased region" description="Polar residues" evidence="2">
    <location>
        <begin position="153"/>
        <end position="166"/>
    </location>
</feature>
<dbReference type="KEGG" id="bbel:109472256"/>
<feature type="active site" evidence="1">
    <location>
        <position position="341"/>
    </location>
</feature>
<name>A0A6P4Z8Q0_BRABE</name>
<keyword evidence="1" id="KW-0378">Hydrolase</keyword>
<reference evidence="5" key="1">
    <citation type="submission" date="2025-08" db="UniProtKB">
        <authorList>
            <consortium name="RefSeq"/>
        </authorList>
    </citation>
    <scope>IDENTIFICATION</scope>
    <source>
        <tissue evidence="5">Gonad</tissue>
    </source>
</reference>
<feature type="region of interest" description="Disordered" evidence="2">
    <location>
        <begin position="194"/>
        <end position="214"/>
    </location>
</feature>
<comment type="similarity">
    <text evidence="1">Belongs to the MGME1 family.</text>
</comment>
<feature type="active site" evidence="1">
    <location>
        <position position="356"/>
    </location>
</feature>
<dbReference type="Pfam" id="PF12705">
    <property type="entry name" value="PDDEXK_1"/>
    <property type="match status" value="1"/>
</dbReference>
<dbReference type="GO" id="GO:0043504">
    <property type="term" value="P:mitochondrial DNA repair"/>
    <property type="evidence" value="ECO:0007669"/>
    <property type="project" value="UniProtKB-UniRule"/>
</dbReference>
<keyword evidence="4" id="KW-1185">Reference proteome</keyword>
<proteinExistence type="inferred from homology"/>
<dbReference type="PANTHER" id="PTHR31340">
    <property type="entry name" value="MITOCHONDRIAL GENOME MAINTENANCE EXONUCLEASE 1"/>
    <property type="match status" value="1"/>
</dbReference>
<dbReference type="EC" id="3.1.-.-" evidence="1"/>
<dbReference type="GO" id="GO:0005739">
    <property type="term" value="C:mitochondrion"/>
    <property type="evidence" value="ECO:0007669"/>
    <property type="project" value="UniProtKB-SubCell"/>
</dbReference>
<sequence length="438" mass="49079">MFSWTSKTVVQCLQRPARCALILPVCNIVEKSRSSAFHTQQCTNTKTVPGEQDGTVSDMQREKIILDAVFGPVVPNKRRQKKTQQTKHNGGTEEGKDSASAVDDDMTEVPPANLGLPPDLQYLLAMKQKTNRSQRALRKQKKAAVVDNVLKTSSEVNSSDEQNDYSSPECADSRKMPPNRTLSVRNTAAVSFPQYPMTSTLPRPEPPVQETPMTVKPERRTDVETGNSVPDLGMPSVGSILRKTMPPESVLVLERWKARMISELGEEGFKKLQEDTFREGQAIHTAIDALLTGTPEGDLTIPEETRGHWASIQHVLADISDVCAVESVVKHPELQYGGILDCVAKYRGQWCLVDWKTSKRLKPTLKQCYDIPLQATAYMGALNYDDNYSFQVEKALLVIAYGNGDKGHAHLLPPALTEHYWKQWLKRLHQFNARFRHT</sequence>
<dbReference type="GeneID" id="109472256"/>
<keyword evidence="1" id="KW-0496">Mitochondrion</keyword>
<evidence type="ECO:0000313" key="5">
    <source>
        <dbReference type="RefSeq" id="XP_019627467.1"/>
    </source>
</evidence>
<evidence type="ECO:0000259" key="3">
    <source>
        <dbReference type="Pfam" id="PF12705"/>
    </source>
</evidence>
<dbReference type="GO" id="GO:0008297">
    <property type="term" value="F:single-stranded DNA exodeoxyribonuclease activity"/>
    <property type="evidence" value="ECO:0007669"/>
    <property type="project" value="UniProtKB-UniRule"/>
</dbReference>
<dbReference type="PANTHER" id="PTHR31340:SF3">
    <property type="entry name" value="MITOCHONDRIAL GENOME MAINTENANCE EXONUCLEASE 1"/>
    <property type="match status" value="1"/>
</dbReference>
<protein>
    <recommendedName>
        <fullName evidence="1">Mitochondrial genome maintenance exonuclease 1</fullName>
        <ecNumber evidence="1">3.1.-.-</ecNumber>
    </recommendedName>
</protein>
<feature type="active site" evidence="1">
    <location>
        <position position="354"/>
    </location>
</feature>
<dbReference type="OrthoDB" id="5777131at2759"/>
<accession>A0A6P4Z8Q0</accession>
<dbReference type="Gene3D" id="3.90.320.10">
    <property type="match status" value="1"/>
</dbReference>
<feature type="region of interest" description="Disordered" evidence="2">
    <location>
        <begin position="75"/>
        <end position="114"/>
    </location>
</feature>
<feature type="compositionally biased region" description="Basic residues" evidence="2">
    <location>
        <begin position="76"/>
        <end position="85"/>
    </location>
</feature>
<feature type="domain" description="PD-(D/E)XK endonuclease-like" evidence="3">
    <location>
        <begin position="307"/>
        <end position="430"/>
    </location>
</feature>
<keyword evidence="1" id="KW-0540">Nuclease</keyword>
<evidence type="ECO:0000313" key="4">
    <source>
        <dbReference type="Proteomes" id="UP000515135"/>
    </source>
</evidence>
<keyword evidence="1" id="KW-0269">Exonuclease</keyword>
<evidence type="ECO:0000256" key="2">
    <source>
        <dbReference type="SAM" id="MobiDB-lite"/>
    </source>
</evidence>
<dbReference type="InterPro" id="IPR011604">
    <property type="entry name" value="PDDEXK-like_dom_sf"/>
</dbReference>
<dbReference type="Proteomes" id="UP000515135">
    <property type="component" value="Unplaced"/>
</dbReference>
<feature type="region of interest" description="Disordered" evidence="2">
    <location>
        <begin position="153"/>
        <end position="181"/>
    </location>
</feature>